<evidence type="ECO:0000256" key="1">
    <source>
        <dbReference type="SAM" id="MobiDB-lite"/>
    </source>
</evidence>
<gene>
    <name evidence="3" type="ORF">RIF29_17110</name>
</gene>
<keyword evidence="2" id="KW-1133">Transmembrane helix</keyword>
<organism evidence="3 4">
    <name type="scientific">Crotalaria pallida</name>
    <name type="common">Smooth rattlebox</name>
    <name type="synonym">Crotalaria striata</name>
    <dbReference type="NCBI Taxonomy" id="3830"/>
    <lineage>
        <taxon>Eukaryota</taxon>
        <taxon>Viridiplantae</taxon>
        <taxon>Streptophyta</taxon>
        <taxon>Embryophyta</taxon>
        <taxon>Tracheophyta</taxon>
        <taxon>Spermatophyta</taxon>
        <taxon>Magnoliopsida</taxon>
        <taxon>eudicotyledons</taxon>
        <taxon>Gunneridae</taxon>
        <taxon>Pentapetalae</taxon>
        <taxon>rosids</taxon>
        <taxon>fabids</taxon>
        <taxon>Fabales</taxon>
        <taxon>Fabaceae</taxon>
        <taxon>Papilionoideae</taxon>
        <taxon>50 kb inversion clade</taxon>
        <taxon>genistoids sensu lato</taxon>
        <taxon>core genistoids</taxon>
        <taxon>Crotalarieae</taxon>
        <taxon>Crotalaria</taxon>
    </lineage>
</organism>
<comment type="caution">
    <text evidence="3">The sequence shown here is derived from an EMBL/GenBank/DDBJ whole genome shotgun (WGS) entry which is preliminary data.</text>
</comment>
<accession>A0AAN9FGJ0</accession>
<proteinExistence type="predicted"/>
<name>A0AAN9FGJ0_CROPI</name>
<reference evidence="3 4" key="1">
    <citation type="submission" date="2024-01" db="EMBL/GenBank/DDBJ databases">
        <title>The genomes of 5 underutilized Papilionoideae crops provide insights into root nodulation and disease resistanc.</title>
        <authorList>
            <person name="Yuan L."/>
        </authorList>
    </citation>
    <scope>NUCLEOTIDE SEQUENCE [LARGE SCALE GENOMIC DNA]</scope>
    <source>
        <strain evidence="3">ZHUSHIDOU_FW_LH</strain>
        <tissue evidence="3">Leaf</tissue>
    </source>
</reference>
<keyword evidence="2" id="KW-0812">Transmembrane</keyword>
<evidence type="ECO:0000313" key="4">
    <source>
        <dbReference type="Proteomes" id="UP001372338"/>
    </source>
</evidence>
<keyword evidence="4" id="KW-1185">Reference proteome</keyword>
<dbReference type="AlphaFoldDB" id="A0AAN9FGJ0"/>
<evidence type="ECO:0000313" key="3">
    <source>
        <dbReference type="EMBL" id="KAK7275982.1"/>
    </source>
</evidence>
<sequence>MNFSWKRNLKSKFYLISGTGLIEGRTRIFIDESRTTQEIIWLILLALVLFWLWKLLHYNPLFRNYHPPQNPYLRDTKEEEEMKSTKEFFVSYGTSKRRKRDNQEQHKKEERGRITNNAKRTKRDESRRRQEGQRGNGE</sequence>
<dbReference type="Proteomes" id="UP001372338">
    <property type="component" value="Unassembled WGS sequence"/>
</dbReference>
<feature type="compositionally biased region" description="Basic and acidic residues" evidence="1">
    <location>
        <begin position="101"/>
        <end position="113"/>
    </location>
</feature>
<keyword evidence="2" id="KW-0472">Membrane</keyword>
<feature type="compositionally biased region" description="Basic and acidic residues" evidence="1">
    <location>
        <begin position="122"/>
        <end position="138"/>
    </location>
</feature>
<dbReference type="EMBL" id="JAYWIO010000003">
    <property type="protein sequence ID" value="KAK7275982.1"/>
    <property type="molecule type" value="Genomic_DNA"/>
</dbReference>
<feature type="region of interest" description="Disordered" evidence="1">
    <location>
        <begin position="88"/>
        <end position="138"/>
    </location>
</feature>
<evidence type="ECO:0000256" key="2">
    <source>
        <dbReference type="SAM" id="Phobius"/>
    </source>
</evidence>
<feature type="transmembrane region" description="Helical" evidence="2">
    <location>
        <begin position="39"/>
        <end position="56"/>
    </location>
</feature>
<protein>
    <submittedName>
        <fullName evidence="3">Uncharacterized protein</fullName>
    </submittedName>
</protein>